<name>A0A5B7D182_PORTR</name>
<sequence>MLGTVRAGSLPPPLLSTLHKGSKHHQLHCGKEVTCRPSDWTERATPLTTCCSRHTERRWLTLALAARRDPVPQPRTSSFTIH</sequence>
<evidence type="ECO:0000313" key="1">
    <source>
        <dbReference type="EMBL" id="MPC14246.1"/>
    </source>
</evidence>
<dbReference type="AlphaFoldDB" id="A0A5B7D182"/>
<evidence type="ECO:0000313" key="2">
    <source>
        <dbReference type="Proteomes" id="UP000324222"/>
    </source>
</evidence>
<dbReference type="EMBL" id="VSRR010000338">
    <property type="protein sequence ID" value="MPC14246.1"/>
    <property type="molecule type" value="Genomic_DNA"/>
</dbReference>
<reference evidence="1 2" key="1">
    <citation type="submission" date="2019-05" db="EMBL/GenBank/DDBJ databases">
        <title>Another draft genome of Portunus trituberculatus and its Hox gene families provides insights of decapod evolution.</title>
        <authorList>
            <person name="Jeong J.-H."/>
            <person name="Song I."/>
            <person name="Kim S."/>
            <person name="Choi T."/>
            <person name="Kim D."/>
            <person name="Ryu S."/>
            <person name="Kim W."/>
        </authorList>
    </citation>
    <scope>NUCLEOTIDE SEQUENCE [LARGE SCALE GENOMIC DNA]</scope>
    <source>
        <tissue evidence="1">Muscle</tissue>
    </source>
</reference>
<protein>
    <submittedName>
        <fullName evidence="1">Uncharacterized protein</fullName>
    </submittedName>
</protein>
<accession>A0A5B7D182</accession>
<proteinExistence type="predicted"/>
<organism evidence="1 2">
    <name type="scientific">Portunus trituberculatus</name>
    <name type="common">Swimming crab</name>
    <name type="synonym">Neptunus trituberculatus</name>
    <dbReference type="NCBI Taxonomy" id="210409"/>
    <lineage>
        <taxon>Eukaryota</taxon>
        <taxon>Metazoa</taxon>
        <taxon>Ecdysozoa</taxon>
        <taxon>Arthropoda</taxon>
        <taxon>Crustacea</taxon>
        <taxon>Multicrustacea</taxon>
        <taxon>Malacostraca</taxon>
        <taxon>Eumalacostraca</taxon>
        <taxon>Eucarida</taxon>
        <taxon>Decapoda</taxon>
        <taxon>Pleocyemata</taxon>
        <taxon>Brachyura</taxon>
        <taxon>Eubrachyura</taxon>
        <taxon>Portunoidea</taxon>
        <taxon>Portunidae</taxon>
        <taxon>Portuninae</taxon>
        <taxon>Portunus</taxon>
    </lineage>
</organism>
<gene>
    <name evidence="1" type="ORF">E2C01_007006</name>
</gene>
<comment type="caution">
    <text evidence="1">The sequence shown here is derived from an EMBL/GenBank/DDBJ whole genome shotgun (WGS) entry which is preliminary data.</text>
</comment>
<dbReference type="Proteomes" id="UP000324222">
    <property type="component" value="Unassembled WGS sequence"/>
</dbReference>
<keyword evidence="2" id="KW-1185">Reference proteome</keyword>